<gene>
    <name evidence="5" type="ORF">AW736_03865</name>
</gene>
<protein>
    <recommendedName>
        <fullName evidence="7">Acetyltransferase</fullName>
    </recommendedName>
</protein>
<keyword evidence="2" id="KW-0808">Transferase</keyword>
<evidence type="ECO:0000313" key="6">
    <source>
        <dbReference type="Proteomes" id="UP000078486"/>
    </source>
</evidence>
<evidence type="ECO:0000313" key="5">
    <source>
        <dbReference type="EMBL" id="OAM91307.1"/>
    </source>
</evidence>
<dbReference type="Proteomes" id="UP000078486">
    <property type="component" value="Unassembled WGS sequence"/>
</dbReference>
<dbReference type="InterPro" id="IPR001451">
    <property type="entry name" value="Hexapep"/>
</dbReference>
<sequence length="163" mass="17630">MLLWNFTWAALCAWTPKPLNFWRLIVLRCFGAKLSGTPFVHSRARIQIPWRLTMRHRACLGDRANAYTLGPVVIEEAATICQEAYLCTGTHDFSSPAIPLQTSPVHIGAHAFVGARAFVLPGISVGPRAIIGACSVVTKNVPADAIVAGNPARAIGRRTKDEG</sequence>
<organism evidence="5 6">
    <name type="scientific">Termitidicoccus mucosus</name>
    <dbReference type="NCBI Taxonomy" id="1184151"/>
    <lineage>
        <taxon>Bacteria</taxon>
        <taxon>Pseudomonadati</taxon>
        <taxon>Verrucomicrobiota</taxon>
        <taxon>Opitutia</taxon>
        <taxon>Opitutales</taxon>
        <taxon>Opitutaceae</taxon>
        <taxon>Termitidicoccus</taxon>
    </lineage>
</organism>
<keyword evidence="3" id="KW-0677">Repeat</keyword>
<dbReference type="SUPFAM" id="SSF51161">
    <property type="entry name" value="Trimeric LpxA-like enzymes"/>
    <property type="match status" value="1"/>
</dbReference>
<comment type="similarity">
    <text evidence="1">Belongs to the transferase hexapeptide repeat family.</text>
</comment>
<evidence type="ECO:0008006" key="7">
    <source>
        <dbReference type="Google" id="ProtNLM"/>
    </source>
</evidence>
<keyword evidence="4" id="KW-0012">Acyltransferase</keyword>
<accession>A0A178IPP7</accession>
<dbReference type="InterPro" id="IPR011004">
    <property type="entry name" value="Trimer_LpxA-like_sf"/>
</dbReference>
<dbReference type="AlphaFoldDB" id="A0A178IPP7"/>
<dbReference type="PANTHER" id="PTHR23416:SF23">
    <property type="entry name" value="ACETYLTRANSFERASE C18B11.09C-RELATED"/>
    <property type="match status" value="1"/>
</dbReference>
<dbReference type="Gene3D" id="2.160.10.10">
    <property type="entry name" value="Hexapeptide repeat proteins"/>
    <property type="match status" value="1"/>
</dbReference>
<evidence type="ECO:0000256" key="3">
    <source>
        <dbReference type="ARBA" id="ARBA00022737"/>
    </source>
</evidence>
<name>A0A178IPP7_9BACT</name>
<dbReference type="Pfam" id="PF00132">
    <property type="entry name" value="Hexapep"/>
    <property type="match status" value="1"/>
</dbReference>
<dbReference type="EMBL" id="LRRQ01000031">
    <property type="protein sequence ID" value="OAM91307.1"/>
    <property type="molecule type" value="Genomic_DNA"/>
</dbReference>
<dbReference type="PANTHER" id="PTHR23416">
    <property type="entry name" value="SIALIC ACID SYNTHASE-RELATED"/>
    <property type="match status" value="1"/>
</dbReference>
<dbReference type="GO" id="GO:0008374">
    <property type="term" value="F:O-acyltransferase activity"/>
    <property type="evidence" value="ECO:0007669"/>
    <property type="project" value="TreeGrafter"/>
</dbReference>
<evidence type="ECO:0000256" key="1">
    <source>
        <dbReference type="ARBA" id="ARBA00007274"/>
    </source>
</evidence>
<evidence type="ECO:0000256" key="4">
    <source>
        <dbReference type="ARBA" id="ARBA00023315"/>
    </source>
</evidence>
<dbReference type="InterPro" id="IPR018357">
    <property type="entry name" value="Hexapep_transf_CS"/>
</dbReference>
<comment type="caution">
    <text evidence="5">The sequence shown here is derived from an EMBL/GenBank/DDBJ whole genome shotgun (WGS) entry which is preliminary data.</text>
</comment>
<evidence type="ECO:0000256" key="2">
    <source>
        <dbReference type="ARBA" id="ARBA00022679"/>
    </source>
</evidence>
<dbReference type="InterPro" id="IPR051159">
    <property type="entry name" value="Hexapeptide_acetyltransf"/>
</dbReference>
<keyword evidence="6" id="KW-1185">Reference proteome</keyword>
<proteinExistence type="inferred from homology"/>
<dbReference type="GO" id="GO:0005829">
    <property type="term" value="C:cytosol"/>
    <property type="evidence" value="ECO:0007669"/>
    <property type="project" value="TreeGrafter"/>
</dbReference>
<dbReference type="STRING" id="1184151.AW736_03865"/>
<reference evidence="5 6" key="1">
    <citation type="submission" date="2016-01" db="EMBL/GenBank/DDBJ databases">
        <title>High potential of lignocellulose degradation of a new Verrucomicrobia species.</title>
        <authorList>
            <person name="Wang Y."/>
            <person name="Shi Y."/>
            <person name="Qiu Z."/>
            <person name="Liu S."/>
            <person name="Yang H."/>
        </authorList>
    </citation>
    <scope>NUCLEOTIDE SEQUENCE [LARGE SCALE GENOMIC DNA]</scope>
    <source>
        <strain evidence="5 6">TSB47</strain>
    </source>
</reference>
<dbReference type="PROSITE" id="PS00101">
    <property type="entry name" value="HEXAPEP_TRANSFERASES"/>
    <property type="match status" value="1"/>
</dbReference>